<dbReference type="Proteomes" id="UP001325680">
    <property type="component" value="Chromosome"/>
</dbReference>
<dbReference type="InterPro" id="IPR013325">
    <property type="entry name" value="RNA_pol_sigma_r2"/>
</dbReference>
<accession>A0ABZ0W253</accession>
<dbReference type="SUPFAM" id="SSF88946">
    <property type="entry name" value="Sigma2 domain of RNA polymerase sigma factors"/>
    <property type="match status" value="1"/>
</dbReference>
<protein>
    <recommendedName>
        <fullName evidence="3">Transposase</fullName>
    </recommendedName>
</protein>
<proteinExistence type="predicted"/>
<organism evidence="1 2">
    <name type="scientific">Niabella yanshanensis</name>
    <dbReference type="NCBI Taxonomy" id="577386"/>
    <lineage>
        <taxon>Bacteria</taxon>
        <taxon>Pseudomonadati</taxon>
        <taxon>Bacteroidota</taxon>
        <taxon>Chitinophagia</taxon>
        <taxon>Chitinophagales</taxon>
        <taxon>Chitinophagaceae</taxon>
        <taxon>Niabella</taxon>
    </lineage>
</organism>
<evidence type="ECO:0008006" key="3">
    <source>
        <dbReference type="Google" id="ProtNLM"/>
    </source>
</evidence>
<gene>
    <name evidence="1" type="ORF">U0035_14020</name>
</gene>
<evidence type="ECO:0000313" key="1">
    <source>
        <dbReference type="EMBL" id="WQD36784.1"/>
    </source>
</evidence>
<dbReference type="Gene3D" id="1.10.1740.10">
    <property type="match status" value="1"/>
</dbReference>
<evidence type="ECO:0000313" key="2">
    <source>
        <dbReference type="Proteomes" id="UP001325680"/>
    </source>
</evidence>
<dbReference type="EMBL" id="CP139960">
    <property type="protein sequence ID" value="WQD36784.1"/>
    <property type="molecule type" value="Genomic_DNA"/>
</dbReference>
<reference evidence="1 2" key="1">
    <citation type="submission" date="2023-12" db="EMBL/GenBank/DDBJ databases">
        <title>Genome sequencing and assembly of bacterial species from a model synthetic community.</title>
        <authorList>
            <person name="Hogle S.L."/>
        </authorList>
    </citation>
    <scope>NUCLEOTIDE SEQUENCE [LARGE SCALE GENOMIC DNA]</scope>
    <source>
        <strain evidence="1 2">HAMBI_3031</strain>
    </source>
</reference>
<dbReference type="RefSeq" id="WP_162817818.1">
    <property type="nucleotide sequence ID" value="NZ_CP139960.1"/>
</dbReference>
<name>A0ABZ0W253_9BACT</name>
<keyword evidence="2" id="KW-1185">Reference proteome</keyword>
<sequence>MFKLLLTADQRALTSIIELYGARLRRYIRKWIPDASWTDEIMQDVFCSFGGTGKLWPG</sequence>